<feature type="compositionally biased region" description="Basic and acidic residues" evidence="1">
    <location>
        <begin position="468"/>
        <end position="479"/>
    </location>
</feature>
<accession>A0A2T0W865</accession>
<evidence type="ECO:0000313" key="3">
    <source>
        <dbReference type="Proteomes" id="UP000238392"/>
    </source>
</evidence>
<reference evidence="2 3" key="1">
    <citation type="submission" date="2018-03" db="EMBL/GenBank/DDBJ databases">
        <title>Genomic Encyclopedia of Archaeal and Bacterial Type Strains, Phase II (KMG-II): from individual species to whole genera.</title>
        <authorList>
            <person name="Goeker M."/>
        </authorList>
    </citation>
    <scope>NUCLEOTIDE SEQUENCE [LARGE SCALE GENOMIC DNA]</scope>
    <source>
        <strain evidence="2 3">DSM 100212</strain>
    </source>
</reference>
<proteinExistence type="predicted"/>
<sequence>MLLTWSPHGKNDVRAAVDYLTAPRVTKPLAGRPHSVVRSPAPETLSGNAQLVTQYTNALPFRCRYAVATLSFAQEDIRVDAFRNGDPEVRRMLQSAAELCIAFAYCGIPARARPPILVTAQTHTGRVELSIVFPRAAGMPGARLYAVNPNPPTAASRAGWNALVDVLNDHVGWADPRDPLRRQWLSAPSWMVAEAAELRRAKSAGARGFDLSAPWFQAWRLCRAAARDTEGDRDEIVARLNAGLACHNWGVTSQSRRDLTCGPLIGPGPHVTFTGAVLRGGEDDAIDPFDAIRARQFEILDAPTRLEEAIARRWEANRRLRSWSWVDPPDPMQFLSSTRPAGSPRETLMGALERMTARVRIFIQSHWLAKTLLKHPTNGLRAIVAQLNKLNDQYNTPRPTPPFSDRNPDRPAAPNARSRGPSPRRQAGPVSDRHFPDRARDDIGGREPDPSGAETRRSTLPFGFGPRRGPDRNAARGGDRPSGPVGRSAGSVVPARWSRGRWLREVGRLARRWVGACTLAWRSDAAGNEGIFVQAGHRAVWVPVTDHSPDAEWEARVASTLQKPAPASLNGAAERPR</sequence>
<feature type="region of interest" description="Disordered" evidence="1">
    <location>
        <begin position="391"/>
        <end position="492"/>
    </location>
</feature>
<protein>
    <submittedName>
        <fullName evidence="2">Uncharacterized protein</fullName>
    </submittedName>
</protein>
<dbReference type="Proteomes" id="UP000238392">
    <property type="component" value="Unassembled WGS sequence"/>
</dbReference>
<gene>
    <name evidence="2" type="ORF">CLV74_1374</name>
</gene>
<dbReference type="EMBL" id="PVTQ01000037">
    <property type="protein sequence ID" value="PRY82917.1"/>
    <property type="molecule type" value="Genomic_DNA"/>
</dbReference>
<comment type="caution">
    <text evidence="2">The sequence shown here is derived from an EMBL/GenBank/DDBJ whole genome shotgun (WGS) entry which is preliminary data.</text>
</comment>
<evidence type="ECO:0000256" key="1">
    <source>
        <dbReference type="SAM" id="MobiDB-lite"/>
    </source>
</evidence>
<keyword evidence="3" id="KW-1185">Reference proteome</keyword>
<feature type="compositionally biased region" description="Basic and acidic residues" evidence="1">
    <location>
        <begin position="431"/>
        <end position="457"/>
    </location>
</feature>
<evidence type="ECO:0000313" key="2">
    <source>
        <dbReference type="EMBL" id="PRY82917.1"/>
    </source>
</evidence>
<name>A0A2T0W865_9RHOB</name>
<organism evidence="2 3">
    <name type="scientific">Donghicola tyrosinivorans</name>
    <dbReference type="NCBI Taxonomy" id="1652492"/>
    <lineage>
        <taxon>Bacteria</taxon>
        <taxon>Pseudomonadati</taxon>
        <taxon>Pseudomonadota</taxon>
        <taxon>Alphaproteobacteria</taxon>
        <taxon>Rhodobacterales</taxon>
        <taxon>Roseobacteraceae</taxon>
        <taxon>Donghicola</taxon>
    </lineage>
</organism>
<dbReference type="AlphaFoldDB" id="A0A2T0W865"/>